<dbReference type="HOGENOM" id="CLU_2386657_0_0_1"/>
<dbReference type="GO" id="GO:0005829">
    <property type="term" value="C:cytosol"/>
    <property type="evidence" value="ECO:0007669"/>
    <property type="project" value="TreeGrafter"/>
</dbReference>
<comment type="subunit">
    <text evidence="3">Supercomplex made of cofactors A to E. Cofactors A and D function by capturing and stabilizing tubulin in a quasi-native conformation. Cofactor E binds to the cofactor D-tubulin complex; interaction with cofactor C then causes the release of tubulin polypeptides that are committed to the native state.</text>
</comment>
<dbReference type="Gene3D" id="1.20.58.90">
    <property type="match status" value="1"/>
</dbReference>
<dbReference type="PANTHER" id="PTHR21500:SF0">
    <property type="entry name" value="TUBULIN-SPECIFIC CHAPERONE A"/>
    <property type="match status" value="1"/>
</dbReference>
<evidence type="ECO:0000313" key="5">
    <source>
        <dbReference type="Proteomes" id="UP000029725"/>
    </source>
</evidence>
<dbReference type="VEuPathDB" id="MicrosporidiaDB:DI09_35p240"/>
<evidence type="ECO:0000256" key="1">
    <source>
        <dbReference type="ARBA" id="ARBA00006806"/>
    </source>
</evidence>
<dbReference type="Proteomes" id="UP000029725">
    <property type="component" value="Unassembled WGS sequence"/>
</dbReference>
<dbReference type="InterPro" id="IPR036126">
    <property type="entry name" value="TBCA_sf"/>
</dbReference>
<proteinExistence type="inferred from homology"/>
<comment type="subcellular location">
    <subcellularLocation>
        <location evidence="3">Cytoplasm</location>
        <location evidence="3">Cytoskeleton</location>
    </subcellularLocation>
</comment>
<dbReference type="GO" id="GO:0007021">
    <property type="term" value="P:tubulin complex assembly"/>
    <property type="evidence" value="ECO:0007669"/>
    <property type="project" value="UniProtKB-UniRule"/>
</dbReference>
<dbReference type="PANTHER" id="PTHR21500">
    <property type="entry name" value="TUBULIN-SPECIFIC CHAPERONE A"/>
    <property type="match status" value="1"/>
</dbReference>
<evidence type="ECO:0000256" key="3">
    <source>
        <dbReference type="RuleBase" id="RU364030"/>
    </source>
</evidence>
<dbReference type="GO" id="GO:0005874">
    <property type="term" value="C:microtubule"/>
    <property type="evidence" value="ECO:0007669"/>
    <property type="project" value="UniProtKB-KW"/>
</dbReference>
<keyword evidence="2 3" id="KW-0143">Chaperone</keyword>
<sequence>MISDKIDKLFAIDKDDYDIKKQKECLAETRQMIYDSKARLSIAIKNLKNLTAYEQECSDVAIIDSDIFKSALSVIQMAPILQDDDENNSVLLVL</sequence>
<dbReference type="InterPro" id="IPR004226">
    <property type="entry name" value="TBCA"/>
</dbReference>
<dbReference type="AlphaFoldDB" id="A0A098VUT2"/>
<protein>
    <recommendedName>
        <fullName evidence="3">Tubulin-specific chaperone A</fullName>
    </recommendedName>
</protein>
<dbReference type="GO" id="GO:0007023">
    <property type="term" value="P:post-chaperonin tubulin folding pathway"/>
    <property type="evidence" value="ECO:0007669"/>
    <property type="project" value="UniProtKB-UniRule"/>
</dbReference>
<keyword evidence="3" id="KW-0963">Cytoplasm</keyword>
<dbReference type="GO" id="GO:0048487">
    <property type="term" value="F:beta-tubulin binding"/>
    <property type="evidence" value="ECO:0007669"/>
    <property type="project" value="InterPro"/>
</dbReference>
<name>A0A098VUT2_9MICR</name>
<organism evidence="4 5">
    <name type="scientific">Mitosporidium daphniae</name>
    <dbReference type="NCBI Taxonomy" id="1485682"/>
    <lineage>
        <taxon>Eukaryota</taxon>
        <taxon>Fungi</taxon>
        <taxon>Fungi incertae sedis</taxon>
        <taxon>Microsporidia</taxon>
        <taxon>Mitosporidium</taxon>
    </lineage>
</organism>
<comment type="caution">
    <text evidence="4">The sequence shown here is derived from an EMBL/GenBank/DDBJ whole genome shotgun (WGS) entry which is preliminary data.</text>
</comment>
<dbReference type="GeneID" id="25259687"/>
<keyword evidence="3" id="KW-0493">Microtubule</keyword>
<keyword evidence="5" id="KW-1185">Reference proteome</keyword>
<dbReference type="EMBL" id="JMKJ01000288">
    <property type="protein sequence ID" value="KGG51436.1"/>
    <property type="molecule type" value="Genomic_DNA"/>
</dbReference>
<dbReference type="RefSeq" id="XP_013237863.1">
    <property type="nucleotide sequence ID" value="XM_013382409.1"/>
</dbReference>
<evidence type="ECO:0000313" key="4">
    <source>
        <dbReference type="EMBL" id="KGG51436.1"/>
    </source>
</evidence>
<dbReference type="Pfam" id="PF02970">
    <property type="entry name" value="TBCA"/>
    <property type="match status" value="1"/>
</dbReference>
<dbReference type="SUPFAM" id="SSF46988">
    <property type="entry name" value="Tubulin chaperone cofactor A"/>
    <property type="match status" value="1"/>
</dbReference>
<comment type="similarity">
    <text evidence="1 3">Belongs to the TBCA family.</text>
</comment>
<reference evidence="4 5" key="1">
    <citation type="submission" date="2014-04" db="EMBL/GenBank/DDBJ databases">
        <title>A new species of microsporidia sheds light on the evolution of extreme parasitism.</title>
        <authorList>
            <person name="Haag K.L."/>
            <person name="James T.Y."/>
            <person name="Larsson R."/>
            <person name="Schaer T.M."/>
            <person name="Refardt D."/>
            <person name="Pombert J.-F."/>
            <person name="Ebert D."/>
        </authorList>
    </citation>
    <scope>NUCLEOTIDE SEQUENCE [LARGE SCALE GENOMIC DNA]</scope>
    <source>
        <strain evidence="4 5">UGP3</strain>
        <tissue evidence="4">Spores</tissue>
    </source>
</reference>
<keyword evidence="3" id="KW-0206">Cytoskeleton</keyword>
<evidence type="ECO:0000256" key="2">
    <source>
        <dbReference type="ARBA" id="ARBA00023186"/>
    </source>
</evidence>
<gene>
    <name evidence="4" type="ORF">DI09_35p240</name>
</gene>
<accession>A0A098VUT2</accession>